<evidence type="ECO:0000256" key="1">
    <source>
        <dbReference type="SAM" id="SignalP"/>
    </source>
</evidence>
<feature type="signal peptide" evidence="1">
    <location>
        <begin position="1"/>
        <end position="24"/>
    </location>
</feature>
<comment type="caution">
    <text evidence="2">The sequence shown here is derived from an EMBL/GenBank/DDBJ whole genome shotgun (WGS) entry which is preliminary data.</text>
</comment>
<protein>
    <submittedName>
        <fullName evidence="2">Amine oxidase domain-containing protein</fullName>
    </submittedName>
</protein>
<reference evidence="2 3" key="1">
    <citation type="submission" date="2024-02" db="EMBL/GenBank/DDBJ databases">
        <title>First draft genome assembly of two strains of Seiridium cardinale.</title>
        <authorList>
            <person name="Emiliani G."/>
            <person name="Scali E."/>
        </authorList>
    </citation>
    <scope>NUCLEOTIDE SEQUENCE [LARGE SCALE GENOMIC DNA]</scope>
    <source>
        <strain evidence="2 3">BM-138-000479</strain>
    </source>
</reference>
<feature type="chain" id="PRO_5045442317" evidence="1">
    <location>
        <begin position="25"/>
        <end position="383"/>
    </location>
</feature>
<organism evidence="2 3">
    <name type="scientific">Seiridium cardinale</name>
    <dbReference type="NCBI Taxonomy" id="138064"/>
    <lineage>
        <taxon>Eukaryota</taxon>
        <taxon>Fungi</taxon>
        <taxon>Dikarya</taxon>
        <taxon>Ascomycota</taxon>
        <taxon>Pezizomycotina</taxon>
        <taxon>Sordariomycetes</taxon>
        <taxon>Xylariomycetidae</taxon>
        <taxon>Amphisphaeriales</taxon>
        <taxon>Sporocadaceae</taxon>
        <taxon>Seiridium</taxon>
    </lineage>
</organism>
<dbReference type="Pfam" id="PF13450">
    <property type="entry name" value="NAD_binding_8"/>
    <property type="match status" value="1"/>
</dbReference>
<proteinExistence type="predicted"/>
<evidence type="ECO:0000313" key="3">
    <source>
        <dbReference type="Proteomes" id="UP001465668"/>
    </source>
</evidence>
<dbReference type="InterPro" id="IPR036188">
    <property type="entry name" value="FAD/NAD-bd_sf"/>
</dbReference>
<dbReference type="InterPro" id="IPR050464">
    <property type="entry name" value="Zeta_carotene_desat/Oxidored"/>
</dbReference>
<sequence>MAFNISRAILYTLAIPLLPATCCGASFAATELASYDPRDIIERDIIVIGGGSSGTYSSIRLKDHNKTIVMIEKQAQLGGHAEAWVEPSTGAPFDIGVVVFARSNTATDYFARFNLSLTPIESASTSEYVEFSTGKVIDFVPPSQEALTTVLSAYLDQLYKYPALQDGFKMTYPVESDLLLSFGEFITQYRLEDLVFRAFLVNQGAAPLLDISMLYIFKYLNSDEVDSLERSFLTTQHHSTTELYRNAAEYLGSDVLLNSTVLAMDRSRPEEARVAVQTSSGPKLLIAKRILSTIPPLLENMDGYDLSEGEKSLFRKFFANGYYTCVLNNTGLDKALIATGPGQPYGMPVLPGIYSAYPIPVHCHRRWLLREASFVTRAAKYFL</sequence>
<evidence type="ECO:0000313" key="2">
    <source>
        <dbReference type="EMBL" id="KAK9775553.1"/>
    </source>
</evidence>
<dbReference type="SUPFAM" id="SSF51905">
    <property type="entry name" value="FAD/NAD(P)-binding domain"/>
    <property type="match status" value="1"/>
</dbReference>
<gene>
    <name evidence="2" type="ORF">SCAR479_07658</name>
</gene>
<dbReference type="PANTHER" id="PTHR42923">
    <property type="entry name" value="PROTOPORPHYRINOGEN OXIDASE"/>
    <property type="match status" value="1"/>
</dbReference>
<dbReference type="Gene3D" id="3.50.50.60">
    <property type="entry name" value="FAD/NAD(P)-binding domain"/>
    <property type="match status" value="1"/>
</dbReference>
<accession>A0ABR2XP32</accession>
<dbReference type="EMBL" id="JARVKM010000033">
    <property type="protein sequence ID" value="KAK9775553.1"/>
    <property type="molecule type" value="Genomic_DNA"/>
</dbReference>
<name>A0ABR2XP32_9PEZI</name>
<keyword evidence="3" id="KW-1185">Reference proteome</keyword>
<keyword evidence="1" id="KW-0732">Signal</keyword>
<dbReference type="PANTHER" id="PTHR42923:SF26">
    <property type="entry name" value="FMN REDUCTASE LOT6, PUTATIVE (AFU_ORTHOLOGUE AFUA_7G06600)-RELATED"/>
    <property type="match status" value="1"/>
</dbReference>
<dbReference type="Proteomes" id="UP001465668">
    <property type="component" value="Unassembled WGS sequence"/>
</dbReference>